<name>A0AAE3G5N3_9GAMM</name>
<evidence type="ECO:0000256" key="4">
    <source>
        <dbReference type="ARBA" id="ARBA00023136"/>
    </source>
</evidence>
<evidence type="ECO:0000256" key="2">
    <source>
        <dbReference type="ARBA" id="ARBA00022692"/>
    </source>
</evidence>
<evidence type="ECO:0000256" key="7">
    <source>
        <dbReference type="SAM" id="Phobius"/>
    </source>
</evidence>
<keyword evidence="3 7" id="KW-1133">Transmembrane helix</keyword>
<dbReference type="CDD" id="cd06257">
    <property type="entry name" value="DnaJ"/>
    <property type="match status" value="1"/>
</dbReference>
<keyword evidence="5" id="KW-0143">Chaperone</keyword>
<dbReference type="AlphaFoldDB" id="A0AAE3G5N3"/>
<evidence type="ECO:0000256" key="6">
    <source>
        <dbReference type="ARBA" id="ARBA00038105"/>
    </source>
</evidence>
<keyword evidence="10" id="KW-1185">Reference proteome</keyword>
<proteinExistence type="inferred from homology"/>
<gene>
    <name evidence="9" type="ORF">J2T57_002324</name>
</gene>
<comment type="subcellular location">
    <subcellularLocation>
        <location evidence="1">Membrane</location>
        <topology evidence="1">Single-pass membrane protein</topology>
    </subcellularLocation>
</comment>
<dbReference type="PROSITE" id="PS50076">
    <property type="entry name" value="DNAJ_2"/>
    <property type="match status" value="1"/>
</dbReference>
<dbReference type="PANTHER" id="PTHR12763:SF28">
    <property type="entry name" value="GEO10507P1-RELATED"/>
    <property type="match status" value="1"/>
</dbReference>
<feature type="domain" description="J" evidence="8">
    <location>
        <begin position="176"/>
        <end position="229"/>
    </location>
</feature>
<dbReference type="InterPro" id="IPR036869">
    <property type="entry name" value="J_dom_sf"/>
</dbReference>
<reference evidence="9" key="1">
    <citation type="submission" date="2022-03" db="EMBL/GenBank/DDBJ databases">
        <title>Genomic Encyclopedia of Type Strains, Phase III (KMG-III): the genomes of soil and plant-associated and newly described type strains.</title>
        <authorList>
            <person name="Whitman W."/>
        </authorList>
    </citation>
    <scope>NUCLEOTIDE SEQUENCE</scope>
    <source>
        <strain evidence="9">ANL 6-2</strain>
    </source>
</reference>
<dbReference type="InterPro" id="IPR001623">
    <property type="entry name" value="DnaJ_domain"/>
</dbReference>
<evidence type="ECO:0000313" key="9">
    <source>
        <dbReference type="EMBL" id="MCP1675176.1"/>
    </source>
</evidence>
<organism evidence="9 10">
    <name type="scientific">Natronocella acetinitrilica</name>
    <dbReference type="NCBI Taxonomy" id="414046"/>
    <lineage>
        <taxon>Bacteria</taxon>
        <taxon>Pseudomonadati</taxon>
        <taxon>Pseudomonadota</taxon>
        <taxon>Gammaproteobacteria</taxon>
        <taxon>Chromatiales</taxon>
        <taxon>Ectothiorhodospiraceae</taxon>
        <taxon>Natronocella</taxon>
    </lineage>
</organism>
<dbReference type="GO" id="GO:0016020">
    <property type="term" value="C:membrane"/>
    <property type="evidence" value="ECO:0007669"/>
    <property type="project" value="UniProtKB-SubCell"/>
</dbReference>
<comment type="similarity">
    <text evidence="6">Belongs to the TIM14 family.</text>
</comment>
<dbReference type="Gene3D" id="1.10.287.110">
    <property type="entry name" value="DnaJ domain"/>
    <property type="match status" value="1"/>
</dbReference>
<dbReference type="PANTHER" id="PTHR12763">
    <property type="match status" value="1"/>
</dbReference>
<feature type="transmembrane region" description="Helical" evidence="7">
    <location>
        <begin position="6"/>
        <end position="23"/>
    </location>
</feature>
<dbReference type="RefSeq" id="WP_253478227.1">
    <property type="nucleotide sequence ID" value="NZ_JALJXV010000005.1"/>
</dbReference>
<dbReference type="Pfam" id="PF00226">
    <property type="entry name" value="DnaJ"/>
    <property type="match status" value="1"/>
</dbReference>
<comment type="caution">
    <text evidence="9">The sequence shown here is derived from an EMBL/GenBank/DDBJ whole genome shotgun (WGS) entry which is preliminary data.</text>
</comment>
<dbReference type="SMART" id="SM00271">
    <property type="entry name" value="DnaJ"/>
    <property type="match status" value="1"/>
</dbReference>
<dbReference type="SUPFAM" id="SSF46565">
    <property type="entry name" value="Chaperone J-domain"/>
    <property type="match status" value="1"/>
</dbReference>
<protein>
    <recommendedName>
        <fullName evidence="8">J domain-containing protein</fullName>
    </recommendedName>
</protein>
<keyword evidence="2 7" id="KW-0812">Transmembrane</keyword>
<evidence type="ECO:0000256" key="5">
    <source>
        <dbReference type="ARBA" id="ARBA00023186"/>
    </source>
</evidence>
<dbReference type="Proteomes" id="UP001205843">
    <property type="component" value="Unassembled WGS sequence"/>
</dbReference>
<evidence type="ECO:0000259" key="8">
    <source>
        <dbReference type="PROSITE" id="PS50076"/>
    </source>
</evidence>
<evidence type="ECO:0000256" key="3">
    <source>
        <dbReference type="ARBA" id="ARBA00022989"/>
    </source>
</evidence>
<keyword evidence="4 7" id="KW-0472">Membrane</keyword>
<accession>A0AAE3G5N3</accession>
<evidence type="ECO:0000313" key="10">
    <source>
        <dbReference type="Proteomes" id="UP001205843"/>
    </source>
</evidence>
<evidence type="ECO:0000256" key="1">
    <source>
        <dbReference type="ARBA" id="ARBA00004167"/>
    </source>
</evidence>
<feature type="transmembrane region" description="Helical" evidence="7">
    <location>
        <begin position="30"/>
        <end position="48"/>
    </location>
</feature>
<dbReference type="EMBL" id="JALJXV010000005">
    <property type="protein sequence ID" value="MCP1675176.1"/>
    <property type="molecule type" value="Genomic_DNA"/>
</dbReference>
<sequence>MLQFLFALIALAGVAWLLSPPWLRQRMRERVRGMGLWIGLIVLVLLLVSGRMPWLLGVLGGAALLALRVLPLLRMLPWLRRLMGGGDAGATEGGKPLRGRYIQLWLEEDSGRMDGDVLRGNWRGWRLSRLSLGELEAILAVCEREDANSAALLKAYLERNHGRNTGPTSTAMSEAEARAILGVAQDADAETITQAHRRLIQRLHPDRGGSDALASRVNAAKRVLLGNRR</sequence>